<feature type="non-terminal residue" evidence="7">
    <location>
        <position position="1"/>
    </location>
</feature>
<dbReference type="Pfam" id="PF04133">
    <property type="entry name" value="Vps55"/>
    <property type="match status" value="1"/>
</dbReference>
<dbReference type="EMBL" id="KZ987919">
    <property type="protein sequence ID" value="RKP13924.1"/>
    <property type="molecule type" value="Genomic_DNA"/>
</dbReference>
<dbReference type="InterPro" id="IPR007262">
    <property type="entry name" value="Vps55/LEPROT"/>
</dbReference>
<dbReference type="Proteomes" id="UP000267251">
    <property type="component" value="Unassembled WGS sequence"/>
</dbReference>
<feature type="transmembrane region" description="Helical" evidence="6">
    <location>
        <begin position="62"/>
        <end position="84"/>
    </location>
</feature>
<keyword evidence="5 6" id="KW-0472">Membrane</keyword>
<dbReference type="OrthoDB" id="14246at2759"/>
<evidence type="ECO:0000256" key="6">
    <source>
        <dbReference type="SAM" id="Phobius"/>
    </source>
</evidence>
<proteinExistence type="inferred from homology"/>
<accession>A0A4P9Y535</accession>
<evidence type="ECO:0000313" key="7">
    <source>
        <dbReference type="EMBL" id="RKP13924.1"/>
    </source>
</evidence>
<evidence type="ECO:0000256" key="5">
    <source>
        <dbReference type="ARBA" id="ARBA00023136"/>
    </source>
</evidence>
<organism evidence="7 8">
    <name type="scientific">Piptocephalis cylindrospora</name>
    <dbReference type="NCBI Taxonomy" id="1907219"/>
    <lineage>
        <taxon>Eukaryota</taxon>
        <taxon>Fungi</taxon>
        <taxon>Fungi incertae sedis</taxon>
        <taxon>Zoopagomycota</taxon>
        <taxon>Zoopagomycotina</taxon>
        <taxon>Zoopagomycetes</taxon>
        <taxon>Zoopagales</taxon>
        <taxon>Piptocephalidaceae</taxon>
        <taxon>Piptocephalis</taxon>
    </lineage>
</organism>
<dbReference type="AlphaFoldDB" id="A0A4P9Y535"/>
<keyword evidence="3 6" id="KW-0812">Transmembrane</keyword>
<dbReference type="PANTHER" id="PTHR12050:SF0">
    <property type="entry name" value="RH04491P"/>
    <property type="match status" value="1"/>
</dbReference>
<protein>
    <submittedName>
        <fullName evidence="7">Vacuolar protein sorting 55</fullName>
    </submittedName>
</protein>
<feature type="transmembrane region" description="Helical" evidence="6">
    <location>
        <begin position="90"/>
        <end position="112"/>
    </location>
</feature>
<comment type="similarity">
    <text evidence="2">Belongs to the OB-RGRP/VPS55 family.</text>
</comment>
<reference evidence="8" key="1">
    <citation type="journal article" date="2018" name="Nat. Microbiol.">
        <title>Leveraging single-cell genomics to expand the fungal tree of life.</title>
        <authorList>
            <person name="Ahrendt S.R."/>
            <person name="Quandt C.A."/>
            <person name="Ciobanu D."/>
            <person name="Clum A."/>
            <person name="Salamov A."/>
            <person name="Andreopoulos B."/>
            <person name="Cheng J.F."/>
            <person name="Woyke T."/>
            <person name="Pelin A."/>
            <person name="Henrissat B."/>
            <person name="Reynolds N.K."/>
            <person name="Benny G.L."/>
            <person name="Smith M.E."/>
            <person name="James T.Y."/>
            <person name="Grigoriev I.V."/>
        </authorList>
    </citation>
    <scope>NUCLEOTIDE SEQUENCE [LARGE SCALE GENOMIC DNA]</scope>
</reference>
<keyword evidence="4 6" id="KW-1133">Transmembrane helix</keyword>
<evidence type="ECO:0000256" key="2">
    <source>
        <dbReference type="ARBA" id="ARBA00005645"/>
    </source>
</evidence>
<gene>
    <name evidence="7" type="ORF">BJ684DRAFT_9374</name>
</gene>
<dbReference type="GO" id="GO:0032511">
    <property type="term" value="P:late endosome to vacuole transport via multivesicular body sorting pathway"/>
    <property type="evidence" value="ECO:0007669"/>
    <property type="project" value="TreeGrafter"/>
</dbReference>
<evidence type="ECO:0000256" key="3">
    <source>
        <dbReference type="ARBA" id="ARBA00022692"/>
    </source>
</evidence>
<name>A0A4P9Y535_9FUNG</name>
<evidence type="ECO:0000256" key="4">
    <source>
        <dbReference type="ARBA" id="ARBA00022989"/>
    </source>
</evidence>
<evidence type="ECO:0000256" key="1">
    <source>
        <dbReference type="ARBA" id="ARBA00004141"/>
    </source>
</evidence>
<comment type="subcellular location">
    <subcellularLocation>
        <location evidence="1">Membrane</location>
        <topology evidence="1">Multi-pass membrane protein</topology>
    </subcellularLocation>
</comment>
<keyword evidence="8" id="KW-1185">Reference proteome</keyword>
<dbReference type="GO" id="GO:0034424">
    <property type="term" value="C:Vps55/Vps68 complex"/>
    <property type="evidence" value="ECO:0007669"/>
    <property type="project" value="TreeGrafter"/>
</dbReference>
<dbReference type="PANTHER" id="PTHR12050">
    <property type="entry name" value="LEPTIN RECEPTOR-RELATED"/>
    <property type="match status" value="1"/>
</dbReference>
<sequence length="123" mass="13195">SIIALAFLLACGFLLIILSCSLYGNWWPLLVALTFAIAPIPNRLCLRCGISEDLLEDTQSGFIDAGIFITSILLVSGVSLPILLSRASVIQVGAAIQCILGGSMVYGTIVAYNRFFSHEEDTL</sequence>
<evidence type="ECO:0000313" key="8">
    <source>
        <dbReference type="Proteomes" id="UP000267251"/>
    </source>
</evidence>